<accession>A0A846ZHD8</accession>
<evidence type="ECO:0000313" key="2">
    <source>
        <dbReference type="Proteomes" id="UP000590460"/>
    </source>
</evidence>
<comment type="caution">
    <text evidence="1">The sequence shown here is derived from an EMBL/GenBank/DDBJ whole genome shotgun (WGS) entry which is preliminary data.</text>
</comment>
<dbReference type="EMBL" id="JAAXPO010000005">
    <property type="protein sequence ID" value="NKZ18592.1"/>
    <property type="molecule type" value="Genomic_DNA"/>
</dbReference>
<organism evidence="1 2">
    <name type="scientific">Leuconostoc holzapfelii</name>
    <dbReference type="NCBI Taxonomy" id="434464"/>
    <lineage>
        <taxon>Bacteria</taxon>
        <taxon>Bacillati</taxon>
        <taxon>Bacillota</taxon>
        <taxon>Bacilli</taxon>
        <taxon>Lactobacillales</taxon>
        <taxon>Lactobacillaceae</taxon>
        <taxon>Leuconostoc</taxon>
    </lineage>
</organism>
<name>A0A846ZHD8_9LACO</name>
<dbReference type="RefSeq" id="WP_168676888.1">
    <property type="nucleotide sequence ID" value="NZ_BPKV01000007.1"/>
</dbReference>
<dbReference type="Pfam" id="PF07751">
    <property type="entry name" value="Abi_2"/>
    <property type="match status" value="1"/>
</dbReference>
<evidence type="ECO:0000313" key="1">
    <source>
        <dbReference type="EMBL" id="NKZ18592.1"/>
    </source>
</evidence>
<reference evidence="1 2" key="1">
    <citation type="submission" date="2020-04" db="EMBL/GenBank/DDBJ databases">
        <title>MicrobeNet Type strains.</title>
        <authorList>
            <person name="Nicholson A.C."/>
        </authorList>
    </citation>
    <scope>NUCLEOTIDE SEQUENCE [LARGE SCALE GENOMIC DNA]</scope>
    <source>
        <strain evidence="1 2">CCUG 54536</strain>
    </source>
</reference>
<dbReference type="AlphaFoldDB" id="A0A846ZHD8"/>
<sequence>MGSMKEAFDVARLNSDTHIAEVEEFKKNHKKLNIEDQVKALKDKGITFHLISEEDAKIILSNINYYHKITLFRRNFKKEKIGEDSKYENLDFSYLSKIASKDMQLRYLLLQMCLDIEHALKTQLMSRISEDSNEDGYTIVHEFIQSMTDRGVETDIDKIISIAKKNENYQHNLYSKNNNKDMMPIWVLIEFMSFSQVIELFLFYYKKSKWLGLSKNELGTVLISTKNIRNTCAHSSPILFELLESELAYQPNVVSRFADKSQIKRSIRKYLKFNDIICLFYAYDILIQGKGSKLHRYKTIDEFYNKCKKDLSYLSKENPISMYLDSIKKLLDRNKYVMDNNL</sequence>
<protein>
    <submittedName>
        <fullName evidence="1">Abi family protein</fullName>
    </submittedName>
</protein>
<proteinExistence type="predicted"/>
<dbReference type="InterPro" id="IPR011664">
    <property type="entry name" value="Abi_system_AbiD/AbiF-like"/>
</dbReference>
<gene>
    <name evidence="1" type="ORF">HF966_05315</name>
</gene>
<dbReference type="Proteomes" id="UP000590460">
    <property type="component" value="Unassembled WGS sequence"/>
</dbReference>